<name>A0A072PSM7_9EURO</name>
<dbReference type="GO" id="GO:0015031">
    <property type="term" value="P:protein transport"/>
    <property type="evidence" value="ECO:0007669"/>
    <property type="project" value="UniProtKB-KW"/>
</dbReference>
<evidence type="ECO:0000256" key="6">
    <source>
        <dbReference type="ARBA" id="ARBA00023034"/>
    </source>
</evidence>
<dbReference type="PANTHER" id="PTHR21506:SF0">
    <property type="entry name" value="CONSERVED OLIGOMERIC GOLGI COMPLEX SUBUNIT 6"/>
    <property type="match status" value="1"/>
</dbReference>
<evidence type="ECO:0000256" key="3">
    <source>
        <dbReference type="ARBA" id="ARBA00020973"/>
    </source>
</evidence>
<dbReference type="VEuPathDB" id="FungiDB:A1O9_00839"/>
<gene>
    <name evidence="13" type="ORF">A1O9_00839</name>
</gene>
<dbReference type="SMART" id="SM01087">
    <property type="entry name" value="COG6"/>
    <property type="match status" value="1"/>
</dbReference>
<dbReference type="InterPro" id="IPR048368">
    <property type="entry name" value="COG6_N"/>
</dbReference>
<evidence type="ECO:0000256" key="7">
    <source>
        <dbReference type="ARBA" id="ARBA00023136"/>
    </source>
</evidence>
<accession>A0A072PSM7</accession>
<dbReference type="PANTHER" id="PTHR21506">
    <property type="entry name" value="COMPONENT OF OLIGOMERIC GOLGI COMPLEX 6"/>
    <property type="match status" value="1"/>
</dbReference>
<sequence>MATTAAFLNGIDSPSPPGVAAADGLSSTKRTTNALSTKLTSVLSSSYADYEIRDALRLLDARGVRNDEDTRRDLKANAQREVIDCNAMIVDDFGKVAEQLKRVGAMITTLSQTCASMRAHIIAAKQESAPVLDEASTLISRKKETESKQALLDAFTTHFLVSTADLNILTSSAEPLDDRFFAVLARVQQIHRDCEVLLGYGDGHDTAGETQSPRLGLELMEQTTRNLDAGFKKLYNWIQREFKGLDLEDPHISGSIRRALRVLSERPTLFQNCLDFFAEARQTTLAEAFHDALMGSGSGGATKAIEFSTHEPLRYIGDMLAWVHSTAVSEKEALEGLFVSDADEISRGLSTGKTSEPWARIKRRQISISLSDDEDGTTEKHMFDGRKALSDLISRNLATVCSTLQSRVDVSVRSSGDPVLQFKTFNLLDFYSGIFAKLLGPQAALVRLVAAMQAGTLAHFEAAMADEVAHATSSSTATTDGSAGRAADLAPPPFLATALRQFAEVVRTRGPQMTEPELERLFTTMLSGIINASAEAAGSIADPTRRTIYKTNYMTALRATLVGLVSQVPATSIPLEKAGAEIQTLRDALVAQVLDAMFLDDSGVRELMQELDTRRGHGAKARHAWLVQHLDEFAGRLDEFLSAALMDAQEALKALLDKPLAKDVVAEAVERFCVEFDELEALLEMVDDKAENSADDNDAAVASIRDLYPRTGAEVRALLS</sequence>
<dbReference type="GO" id="GO:0017119">
    <property type="term" value="C:Golgi transport complex"/>
    <property type="evidence" value="ECO:0007669"/>
    <property type="project" value="UniProtKB-UniRule"/>
</dbReference>
<evidence type="ECO:0000256" key="9">
    <source>
        <dbReference type="ARBA" id="ARBA00043873"/>
    </source>
</evidence>
<evidence type="ECO:0000259" key="11">
    <source>
        <dbReference type="Pfam" id="PF06419"/>
    </source>
</evidence>
<comment type="function">
    <text evidence="9">Acts as a component of the peripheral membrane COG complex that is involved in intra-Golgi protein trafficking. COG is located at the cis-Golgi, and regulates tethering of retrograde intra-Golgi vesicles and possibly a number of other membrane trafficking events.</text>
</comment>
<dbReference type="InterPro" id="IPR010490">
    <property type="entry name" value="COG6"/>
</dbReference>
<evidence type="ECO:0000256" key="2">
    <source>
        <dbReference type="ARBA" id="ARBA00011023"/>
    </source>
</evidence>
<comment type="caution">
    <text evidence="13">The sequence shown here is derived from an EMBL/GenBank/DDBJ whole genome shotgun (WGS) entry which is preliminary data.</text>
</comment>
<keyword evidence="14" id="KW-1185">Reference proteome</keyword>
<evidence type="ECO:0000256" key="5">
    <source>
        <dbReference type="ARBA" id="ARBA00022927"/>
    </source>
</evidence>
<dbReference type="GeneID" id="25275790"/>
<dbReference type="AlphaFoldDB" id="A0A072PSM7"/>
<dbReference type="STRING" id="1182545.A0A072PSM7"/>
<organism evidence="13 14">
    <name type="scientific">Exophiala aquamarina CBS 119918</name>
    <dbReference type="NCBI Taxonomy" id="1182545"/>
    <lineage>
        <taxon>Eukaryota</taxon>
        <taxon>Fungi</taxon>
        <taxon>Dikarya</taxon>
        <taxon>Ascomycota</taxon>
        <taxon>Pezizomycotina</taxon>
        <taxon>Eurotiomycetes</taxon>
        <taxon>Chaetothyriomycetidae</taxon>
        <taxon>Chaetothyriales</taxon>
        <taxon>Herpotrichiellaceae</taxon>
        <taxon>Exophiala</taxon>
    </lineage>
</organism>
<dbReference type="GO" id="GO:0006891">
    <property type="term" value="P:intra-Golgi vesicle-mediated transport"/>
    <property type="evidence" value="ECO:0007669"/>
    <property type="project" value="UniProtKB-UniRule"/>
</dbReference>
<dbReference type="Proteomes" id="UP000027920">
    <property type="component" value="Unassembled WGS sequence"/>
</dbReference>
<evidence type="ECO:0000313" key="14">
    <source>
        <dbReference type="Proteomes" id="UP000027920"/>
    </source>
</evidence>
<evidence type="ECO:0000256" key="10">
    <source>
        <dbReference type="RuleBase" id="RU365075"/>
    </source>
</evidence>
<dbReference type="EMBL" id="AMGV01000001">
    <property type="protein sequence ID" value="KEF62866.1"/>
    <property type="molecule type" value="Genomic_DNA"/>
</dbReference>
<feature type="domain" description="Conserved oligomeric complex COG6 N-terminal" evidence="11">
    <location>
        <begin position="59"/>
        <end position="172"/>
    </location>
</feature>
<comment type="subcellular location">
    <subcellularLocation>
        <location evidence="1 10">Golgi apparatus membrane</location>
        <topology evidence="1 10">Peripheral membrane protein</topology>
    </subcellularLocation>
</comment>
<dbReference type="InterPro" id="IPR048369">
    <property type="entry name" value="COG6_C"/>
</dbReference>
<keyword evidence="6 10" id="KW-0333">Golgi apparatus</keyword>
<keyword evidence="5 10" id="KW-0653">Protein transport</keyword>
<comment type="subunit">
    <text evidence="10">Component of the conserved oligomeric Golgi complex.</text>
</comment>
<comment type="similarity">
    <text evidence="2 10">Belongs to the COG6 family.</text>
</comment>
<dbReference type="Pfam" id="PF20653">
    <property type="entry name" value="COG6_C"/>
    <property type="match status" value="1"/>
</dbReference>
<keyword evidence="4 10" id="KW-0813">Transport</keyword>
<dbReference type="Pfam" id="PF06419">
    <property type="entry name" value="COG6_N"/>
    <property type="match status" value="1"/>
</dbReference>
<dbReference type="GO" id="GO:0000139">
    <property type="term" value="C:Golgi membrane"/>
    <property type="evidence" value="ECO:0007669"/>
    <property type="project" value="UniProtKB-SubCell"/>
</dbReference>
<comment type="function">
    <text evidence="10">Acts as component of the peripheral membrane COG complex that is involved in intra-Golgi protein trafficking. COG is located at the cis-Golgi, and regulates tethering of retrograde intra-Golgi vesicles and possibly a number of other membrane trafficking events.</text>
</comment>
<evidence type="ECO:0000256" key="8">
    <source>
        <dbReference type="ARBA" id="ARBA00031348"/>
    </source>
</evidence>
<protein>
    <recommendedName>
        <fullName evidence="3 10">Conserved oligomeric Golgi complex subunit 6</fullName>
        <shortName evidence="10">COG complex subunit 6</shortName>
    </recommendedName>
    <alternativeName>
        <fullName evidence="8 10">Component of oligomeric Golgi complex 6</fullName>
    </alternativeName>
</protein>
<evidence type="ECO:0000313" key="13">
    <source>
        <dbReference type="EMBL" id="KEF62866.1"/>
    </source>
</evidence>
<dbReference type="HOGENOM" id="CLU_011361_1_0_1"/>
<dbReference type="OrthoDB" id="272987at2759"/>
<evidence type="ECO:0000259" key="12">
    <source>
        <dbReference type="Pfam" id="PF20653"/>
    </source>
</evidence>
<feature type="domain" description="Conserved Oligomeric Golgi complex subunit 6 C-terminal" evidence="12">
    <location>
        <begin position="214"/>
        <end position="719"/>
    </location>
</feature>
<reference evidence="13 14" key="1">
    <citation type="submission" date="2013-03" db="EMBL/GenBank/DDBJ databases">
        <title>The Genome Sequence of Exophiala aquamarina CBS 119918.</title>
        <authorList>
            <consortium name="The Broad Institute Genomics Platform"/>
            <person name="Cuomo C."/>
            <person name="de Hoog S."/>
            <person name="Gorbushina A."/>
            <person name="Walker B."/>
            <person name="Young S.K."/>
            <person name="Zeng Q."/>
            <person name="Gargeya S."/>
            <person name="Fitzgerald M."/>
            <person name="Haas B."/>
            <person name="Abouelleil A."/>
            <person name="Allen A.W."/>
            <person name="Alvarado L."/>
            <person name="Arachchi H.M."/>
            <person name="Berlin A.M."/>
            <person name="Chapman S.B."/>
            <person name="Gainer-Dewar J."/>
            <person name="Goldberg J."/>
            <person name="Griggs A."/>
            <person name="Gujja S."/>
            <person name="Hansen M."/>
            <person name="Howarth C."/>
            <person name="Imamovic A."/>
            <person name="Ireland A."/>
            <person name="Larimer J."/>
            <person name="McCowan C."/>
            <person name="Murphy C."/>
            <person name="Pearson M."/>
            <person name="Poon T.W."/>
            <person name="Priest M."/>
            <person name="Roberts A."/>
            <person name="Saif S."/>
            <person name="Shea T."/>
            <person name="Sisk P."/>
            <person name="Sykes S."/>
            <person name="Wortman J."/>
            <person name="Nusbaum C."/>
            <person name="Birren B."/>
        </authorList>
    </citation>
    <scope>NUCLEOTIDE SEQUENCE [LARGE SCALE GENOMIC DNA]</scope>
    <source>
        <strain evidence="13 14">CBS 119918</strain>
    </source>
</reference>
<dbReference type="RefSeq" id="XP_013265456.1">
    <property type="nucleotide sequence ID" value="XM_013410002.1"/>
</dbReference>
<keyword evidence="7 10" id="KW-0472">Membrane</keyword>
<evidence type="ECO:0000256" key="1">
    <source>
        <dbReference type="ARBA" id="ARBA00004395"/>
    </source>
</evidence>
<proteinExistence type="inferred from homology"/>
<evidence type="ECO:0000256" key="4">
    <source>
        <dbReference type="ARBA" id="ARBA00022448"/>
    </source>
</evidence>